<evidence type="ECO:0000256" key="7">
    <source>
        <dbReference type="ARBA" id="ARBA00023186"/>
    </source>
</evidence>
<evidence type="ECO:0000256" key="3">
    <source>
        <dbReference type="ARBA" id="ARBA00014424"/>
    </source>
</evidence>
<dbReference type="InterPro" id="IPR002194">
    <property type="entry name" value="Chaperonin_TCP-1_CS"/>
</dbReference>
<name>A0A9C7PXY1_9RHOD</name>
<dbReference type="GO" id="GO:0016887">
    <property type="term" value="F:ATP hydrolysis activity"/>
    <property type="evidence" value="ECO:0007669"/>
    <property type="project" value="InterPro"/>
</dbReference>
<dbReference type="GO" id="GO:0140662">
    <property type="term" value="F:ATP-dependent protein folding chaperone"/>
    <property type="evidence" value="ECO:0007669"/>
    <property type="project" value="InterPro"/>
</dbReference>
<evidence type="ECO:0000256" key="2">
    <source>
        <dbReference type="ARBA" id="ARBA00008020"/>
    </source>
</evidence>
<evidence type="ECO:0000313" key="10">
    <source>
        <dbReference type="EMBL" id="GJQ12476.1"/>
    </source>
</evidence>
<gene>
    <name evidence="10" type="ORF">GpartN1_g4267.t1</name>
    <name evidence="11" type="ORF">GpartN1_g4276.t1</name>
</gene>
<comment type="caution">
    <text evidence="11">The sequence shown here is derived from an EMBL/GenBank/DDBJ whole genome shotgun (WGS) entry which is preliminary data.</text>
</comment>
<dbReference type="InterPro" id="IPR017998">
    <property type="entry name" value="Chaperone_TCP-1"/>
</dbReference>
<proteinExistence type="inferred from homology"/>
<dbReference type="NCBIfam" id="NF041082">
    <property type="entry name" value="thermosome_alpha"/>
    <property type="match status" value="1"/>
</dbReference>
<keyword evidence="7 9" id="KW-0143">Chaperone</keyword>
<evidence type="ECO:0000256" key="4">
    <source>
        <dbReference type="ARBA" id="ARBA00022490"/>
    </source>
</evidence>
<reference evidence="11" key="1">
    <citation type="journal article" date="2022" name="Proc. Natl. Acad. Sci. U.S.A.">
        <title>Life cycle and functional genomics of the unicellular red alga Galdieria for elucidating algal and plant evolution and industrial use.</title>
        <authorList>
            <person name="Hirooka S."/>
            <person name="Itabashi T."/>
            <person name="Ichinose T.M."/>
            <person name="Onuma R."/>
            <person name="Fujiwara T."/>
            <person name="Yamashita S."/>
            <person name="Jong L.W."/>
            <person name="Tomita R."/>
            <person name="Iwane A.H."/>
            <person name="Miyagishima S.Y."/>
        </authorList>
    </citation>
    <scope>NUCLEOTIDE SEQUENCE</scope>
    <source>
        <strain evidence="11">NBRC 102759</strain>
    </source>
</reference>
<dbReference type="EMBL" id="BQMJ01000034">
    <property type="protein sequence ID" value="GJQ12485.1"/>
    <property type="molecule type" value="Genomic_DNA"/>
</dbReference>
<dbReference type="Gene3D" id="3.50.7.10">
    <property type="entry name" value="GroEL"/>
    <property type="match status" value="1"/>
</dbReference>
<dbReference type="InterPro" id="IPR053374">
    <property type="entry name" value="TCP-1_chaperonin"/>
</dbReference>
<dbReference type="PRINTS" id="PR00304">
    <property type="entry name" value="TCOMPLEXTCP1"/>
</dbReference>
<organism evidence="11 12">
    <name type="scientific">Galdieria partita</name>
    <dbReference type="NCBI Taxonomy" id="83374"/>
    <lineage>
        <taxon>Eukaryota</taxon>
        <taxon>Rhodophyta</taxon>
        <taxon>Bangiophyceae</taxon>
        <taxon>Galdieriales</taxon>
        <taxon>Galdieriaceae</taxon>
        <taxon>Galdieria</taxon>
    </lineage>
</organism>
<evidence type="ECO:0000313" key="12">
    <source>
        <dbReference type="Proteomes" id="UP001061958"/>
    </source>
</evidence>
<dbReference type="GO" id="GO:0005524">
    <property type="term" value="F:ATP binding"/>
    <property type="evidence" value="ECO:0007669"/>
    <property type="project" value="UniProtKB-KW"/>
</dbReference>
<dbReference type="NCBIfam" id="TIGR02340">
    <property type="entry name" value="chap_CCT_alpha"/>
    <property type="match status" value="1"/>
</dbReference>
<dbReference type="Pfam" id="PF00118">
    <property type="entry name" value="Cpn60_TCP1"/>
    <property type="match status" value="1"/>
</dbReference>
<dbReference type="FunFam" id="1.10.560.10:FF:000070">
    <property type="entry name" value="Uncharacterized protein"/>
    <property type="match status" value="1"/>
</dbReference>
<dbReference type="OrthoDB" id="10248520at2759"/>
<dbReference type="InterPro" id="IPR054827">
    <property type="entry name" value="thermosome_alpha"/>
</dbReference>
<sequence>MSSLAIYGERQSGEDVRTQNITACIAIANILKSSLGPVGLDKMLVDDMGDVIVTNDGATILKQLEVEHPAAKVLVELAQQQDEEVGDGTTSVVLLAAELLRRADDLVRRGIHPTNIIAGYRLAMRESCKYLRDILAVSVEKLGKSCLMNTARTAISSKIIGSEIDFFANLAVEAVLAVKRKTEDGKYKYPIKAINILKKSGKGARDSQLLKGIGLNVTRASQGMPLRVSPAKIACLDFDLRRSKMKMGVQVLVEDPKELEKIQEKEYEVTKSRIEAILKAGANAIFTTKGIDDAALKYFVEKNAIAVRRVAKDDMKRLAKATGASVQLTMADLGGEESFDPSFLGSAEEVVEETISDDKFIFVRGCKNLASGTIVLRGPNEYMCDEMSRSLHDCLCAVQRALESNYVVPGGGCVETALSIFLENFATTLGGREQLAIAEFSDALLVIPKTLAANAALDATDMIAKLRAVHNTGQLDSNKGNLSHMGLDLENGHLRDNLEAGILEPAMSKIKSIQLATEAAITILRIDDLIKLKKKQEDDSGEY</sequence>
<dbReference type="InterPro" id="IPR012715">
    <property type="entry name" value="Chap_CCT_alpha"/>
</dbReference>
<dbReference type="GO" id="GO:0051082">
    <property type="term" value="F:unfolded protein binding"/>
    <property type="evidence" value="ECO:0007669"/>
    <property type="project" value="InterPro"/>
</dbReference>
<dbReference type="NCBIfam" id="NF041083">
    <property type="entry name" value="thermosome_beta"/>
    <property type="match status" value="1"/>
</dbReference>
<dbReference type="Gene3D" id="3.30.260.10">
    <property type="entry name" value="TCP-1-like chaperonin intermediate domain"/>
    <property type="match status" value="1"/>
</dbReference>
<accession>A0A9C7PXY1</accession>
<evidence type="ECO:0000256" key="8">
    <source>
        <dbReference type="ARBA" id="ARBA00030049"/>
    </source>
</evidence>
<dbReference type="PANTHER" id="PTHR11353">
    <property type="entry name" value="CHAPERONIN"/>
    <property type="match status" value="1"/>
</dbReference>
<evidence type="ECO:0000313" key="11">
    <source>
        <dbReference type="EMBL" id="GJQ12485.1"/>
    </source>
</evidence>
<evidence type="ECO:0000256" key="1">
    <source>
        <dbReference type="ARBA" id="ARBA00004496"/>
    </source>
</evidence>
<dbReference type="InterPro" id="IPR027410">
    <property type="entry name" value="TCP-1-like_intermed_sf"/>
</dbReference>
<keyword evidence="5 9" id="KW-0547">Nucleotide-binding</keyword>
<dbReference type="AlphaFoldDB" id="A0A9C7PXY1"/>
<dbReference type="Proteomes" id="UP001061958">
    <property type="component" value="Unassembled WGS sequence"/>
</dbReference>
<dbReference type="PROSITE" id="PS00751">
    <property type="entry name" value="TCP1_2"/>
    <property type="match status" value="1"/>
</dbReference>
<dbReference type="GO" id="GO:0005737">
    <property type="term" value="C:cytoplasm"/>
    <property type="evidence" value="ECO:0007669"/>
    <property type="project" value="UniProtKB-SubCell"/>
</dbReference>
<dbReference type="SUPFAM" id="SSF54849">
    <property type="entry name" value="GroEL-intermediate domain like"/>
    <property type="match status" value="1"/>
</dbReference>
<dbReference type="PROSITE" id="PS00750">
    <property type="entry name" value="TCP1_1"/>
    <property type="match status" value="1"/>
</dbReference>
<comment type="similarity">
    <text evidence="2 9">Belongs to the TCP-1 chaperonin family.</text>
</comment>
<dbReference type="SUPFAM" id="SSF52029">
    <property type="entry name" value="GroEL apical domain-like"/>
    <property type="match status" value="1"/>
</dbReference>
<dbReference type="CDD" id="cd03335">
    <property type="entry name" value="TCP1_alpha"/>
    <property type="match status" value="1"/>
</dbReference>
<keyword evidence="4" id="KW-0963">Cytoplasm</keyword>
<dbReference type="SUPFAM" id="SSF48592">
    <property type="entry name" value="GroEL equatorial domain-like"/>
    <property type="match status" value="1"/>
</dbReference>
<dbReference type="FunFam" id="3.50.7.10:FF:000009">
    <property type="entry name" value="T-complex protein 1 subunit alpha"/>
    <property type="match status" value="1"/>
</dbReference>
<keyword evidence="6 9" id="KW-0067">ATP-binding</keyword>
<dbReference type="EMBL" id="BQMJ01000033">
    <property type="protein sequence ID" value="GJQ12476.1"/>
    <property type="molecule type" value="Genomic_DNA"/>
</dbReference>
<dbReference type="InterPro" id="IPR027413">
    <property type="entry name" value="GROEL-like_equatorial_sf"/>
</dbReference>
<dbReference type="InterPro" id="IPR002423">
    <property type="entry name" value="Cpn60/GroEL/TCP-1"/>
</dbReference>
<keyword evidence="12" id="KW-1185">Reference proteome</keyword>
<comment type="subcellular location">
    <subcellularLocation>
        <location evidence="1">Cytoplasm</location>
    </subcellularLocation>
</comment>
<dbReference type="Gene3D" id="1.10.560.10">
    <property type="entry name" value="GroEL-like equatorial domain"/>
    <property type="match status" value="1"/>
</dbReference>
<evidence type="ECO:0000256" key="9">
    <source>
        <dbReference type="RuleBase" id="RU004187"/>
    </source>
</evidence>
<dbReference type="PROSITE" id="PS00995">
    <property type="entry name" value="TCP1_3"/>
    <property type="match status" value="1"/>
</dbReference>
<evidence type="ECO:0000256" key="6">
    <source>
        <dbReference type="ARBA" id="ARBA00022840"/>
    </source>
</evidence>
<dbReference type="InterPro" id="IPR027409">
    <property type="entry name" value="GroEL-like_apical_dom_sf"/>
</dbReference>
<reference evidence="11" key="2">
    <citation type="submission" date="2022-01" db="EMBL/GenBank/DDBJ databases">
        <authorList>
            <person name="Hirooka S."/>
            <person name="Miyagishima S.Y."/>
        </authorList>
    </citation>
    <scope>NUCLEOTIDE SEQUENCE</scope>
    <source>
        <strain evidence="11">NBRC 102759</strain>
    </source>
</reference>
<protein>
    <recommendedName>
        <fullName evidence="3">T-complex protein 1 subunit alpha</fullName>
    </recommendedName>
    <alternativeName>
        <fullName evidence="8">CCT-alpha</fullName>
    </alternativeName>
</protein>
<evidence type="ECO:0000256" key="5">
    <source>
        <dbReference type="ARBA" id="ARBA00022741"/>
    </source>
</evidence>